<sequence>MLNFEKIREMEPLIRERFVREILGPDKCKVLDKYKLTLNDRLYFQRVEAKYPTQEYFSLKFTLKASVLGMVFQVYRLCFAKTKYFENNWDYFCPCIYNYKTGFKETELYNMEFIMQKSTGITIDPRYLSTIHEIQVFKDLCSYLEGKNLEALNDTEKSKYLEA</sequence>
<dbReference type="Proteomes" id="UP000198619">
    <property type="component" value="Unassembled WGS sequence"/>
</dbReference>
<evidence type="ECO:0000313" key="2">
    <source>
        <dbReference type="Proteomes" id="UP000198619"/>
    </source>
</evidence>
<evidence type="ECO:0000313" key="1">
    <source>
        <dbReference type="EMBL" id="SFA76433.1"/>
    </source>
</evidence>
<name>A0A1I0VK93_9CLOT</name>
<proteinExistence type="predicted"/>
<gene>
    <name evidence="1" type="ORF">SAMN04488528_1002113</name>
</gene>
<dbReference type="RefSeq" id="WP_090038272.1">
    <property type="nucleotide sequence ID" value="NZ_FOKI01000002.1"/>
</dbReference>
<dbReference type="EMBL" id="FOKI01000002">
    <property type="protein sequence ID" value="SFA76433.1"/>
    <property type="molecule type" value="Genomic_DNA"/>
</dbReference>
<keyword evidence="2" id="KW-1185">Reference proteome</keyword>
<dbReference type="AlphaFoldDB" id="A0A1I0VK93"/>
<organism evidence="1 2">
    <name type="scientific">Clostridium frigidicarnis</name>
    <dbReference type="NCBI Taxonomy" id="84698"/>
    <lineage>
        <taxon>Bacteria</taxon>
        <taxon>Bacillati</taxon>
        <taxon>Bacillota</taxon>
        <taxon>Clostridia</taxon>
        <taxon>Eubacteriales</taxon>
        <taxon>Clostridiaceae</taxon>
        <taxon>Clostridium</taxon>
    </lineage>
</organism>
<accession>A0A1I0VK93</accession>
<protein>
    <submittedName>
        <fullName evidence="1">Uncharacterized protein</fullName>
    </submittedName>
</protein>
<reference evidence="1 2" key="1">
    <citation type="submission" date="2016-10" db="EMBL/GenBank/DDBJ databases">
        <authorList>
            <person name="de Groot N.N."/>
        </authorList>
    </citation>
    <scope>NUCLEOTIDE SEQUENCE [LARGE SCALE GENOMIC DNA]</scope>
    <source>
        <strain evidence="1 2">DSM 12271</strain>
    </source>
</reference>
<dbReference type="OrthoDB" id="5405605at2"/>